<evidence type="ECO:0000256" key="2">
    <source>
        <dbReference type="ARBA" id="ARBA00022737"/>
    </source>
</evidence>
<sequence length="429" mass="45208">MPAQTASTTLALPAGSYIYTLLPTPAGITALSSDDSVRLFSADTLAVTHVLPNTNKSVTSLKPVSAGGEVVATAGRDGVVRCWDLREAGRTGGNDGTRGMGGMVGDGAKSGKAVLELRAEGGEAKKGFSALAGNGEGLVAAGTENEKDGRGDEAVLVWDMRMPSQALRSYTETHSDTITELSFHPRQSHTLLSASTDGIASLFNTTVADEDDALLQQLPHNSAIHLAGFIAPSVAYAISCDEQCSFYALSDASTSPPTQAAAAAEDEEEALPVAALGDVRPRLGCAYVVDVLPAFQARHEGSWIAVGDTETSRLDLIAIADSPSWRFDTTRTLSFEGAHGDEIVRGVVRVGQTSFTCGEDGHVRAWNDDTPVAEPEEMDVDVDGDGDGDDNDRDDASAKARRHRQRSKAQRASARKGRVDDGRGRYAPY</sequence>
<keyword evidence="1" id="KW-0853">WD repeat</keyword>
<evidence type="ECO:0000256" key="1">
    <source>
        <dbReference type="ARBA" id="ARBA00022574"/>
    </source>
</evidence>
<name>A0ABR0M891_9PEZI</name>
<dbReference type="InterPro" id="IPR039328">
    <property type="entry name" value="WDR89"/>
</dbReference>
<dbReference type="SMART" id="SM00320">
    <property type="entry name" value="WD40"/>
    <property type="match status" value="3"/>
</dbReference>
<evidence type="ECO:0000313" key="4">
    <source>
        <dbReference type="EMBL" id="KAK5294428.1"/>
    </source>
</evidence>
<dbReference type="Gene3D" id="2.130.10.10">
    <property type="entry name" value="YVTN repeat-like/Quinoprotein amine dehydrogenase"/>
    <property type="match status" value="2"/>
</dbReference>
<feature type="region of interest" description="Disordered" evidence="3">
    <location>
        <begin position="360"/>
        <end position="429"/>
    </location>
</feature>
<dbReference type="InterPro" id="IPR036322">
    <property type="entry name" value="WD40_repeat_dom_sf"/>
</dbReference>
<gene>
    <name evidence="4" type="ORF">LTR16_001287</name>
</gene>
<accession>A0ABR0M891</accession>
<proteinExistence type="predicted"/>
<dbReference type="Proteomes" id="UP001357485">
    <property type="component" value="Unassembled WGS sequence"/>
</dbReference>
<evidence type="ECO:0000313" key="5">
    <source>
        <dbReference type="Proteomes" id="UP001357485"/>
    </source>
</evidence>
<feature type="compositionally biased region" description="Acidic residues" evidence="3">
    <location>
        <begin position="374"/>
        <end position="393"/>
    </location>
</feature>
<evidence type="ECO:0008006" key="6">
    <source>
        <dbReference type="Google" id="ProtNLM"/>
    </source>
</evidence>
<evidence type="ECO:0000256" key="3">
    <source>
        <dbReference type="SAM" id="MobiDB-lite"/>
    </source>
</evidence>
<keyword evidence="2" id="KW-0677">Repeat</keyword>
<dbReference type="PANTHER" id="PTHR22889">
    <property type="entry name" value="WD REPEAT-CONTAINING PROTEIN 89"/>
    <property type="match status" value="1"/>
</dbReference>
<organism evidence="4 5">
    <name type="scientific">Cryomyces antarcticus</name>
    <dbReference type="NCBI Taxonomy" id="329879"/>
    <lineage>
        <taxon>Eukaryota</taxon>
        <taxon>Fungi</taxon>
        <taxon>Dikarya</taxon>
        <taxon>Ascomycota</taxon>
        <taxon>Pezizomycotina</taxon>
        <taxon>Dothideomycetes</taxon>
        <taxon>Dothideomycetes incertae sedis</taxon>
        <taxon>Cryomyces</taxon>
    </lineage>
</organism>
<feature type="compositionally biased region" description="Basic residues" evidence="3">
    <location>
        <begin position="399"/>
        <end position="416"/>
    </location>
</feature>
<dbReference type="InterPro" id="IPR001680">
    <property type="entry name" value="WD40_rpt"/>
</dbReference>
<dbReference type="EMBL" id="JAVRRA010000063">
    <property type="protein sequence ID" value="KAK5294428.1"/>
    <property type="molecule type" value="Genomic_DNA"/>
</dbReference>
<dbReference type="Pfam" id="PF00400">
    <property type="entry name" value="WD40"/>
    <property type="match status" value="2"/>
</dbReference>
<dbReference type="InterPro" id="IPR015943">
    <property type="entry name" value="WD40/YVTN_repeat-like_dom_sf"/>
</dbReference>
<dbReference type="SUPFAM" id="SSF50978">
    <property type="entry name" value="WD40 repeat-like"/>
    <property type="match status" value="1"/>
</dbReference>
<comment type="caution">
    <text evidence="4">The sequence shown here is derived from an EMBL/GenBank/DDBJ whole genome shotgun (WGS) entry which is preliminary data.</text>
</comment>
<feature type="compositionally biased region" description="Basic and acidic residues" evidence="3">
    <location>
        <begin position="417"/>
        <end position="429"/>
    </location>
</feature>
<keyword evidence="5" id="KW-1185">Reference proteome</keyword>
<protein>
    <recommendedName>
        <fullName evidence="6">WD40 repeat-like protein</fullName>
    </recommendedName>
</protein>
<dbReference type="PANTHER" id="PTHR22889:SF0">
    <property type="entry name" value="WD REPEAT-CONTAINING PROTEIN 89"/>
    <property type="match status" value="1"/>
</dbReference>
<reference evidence="4 5" key="1">
    <citation type="submission" date="2023-08" db="EMBL/GenBank/DDBJ databases">
        <title>Black Yeasts Isolated from many extreme environments.</title>
        <authorList>
            <person name="Coleine C."/>
            <person name="Stajich J.E."/>
            <person name="Selbmann L."/>
        </authorList>
    </citation>
    <scope>NUCLEOTIDE SEQUENCE [LARGE SCALE GENOMIC DNA]</scope>
    <source>
        <strain evidence="4 5">CCFEE 536</strain>
    </source>
</reference>